<name>A0ABR1L1K9_9PEZI</name>
<evidence type="ECO:0000256" key="1">
    <source>
        <dbReference type="SAM" id="MobiDB-lite"/>
    </source>
</evidence>
<evidence type="ECO:0000313" key="2">
    <source>
        <dbReference type="EMBL" id="KAK7523511.1"/>
    </source>
</evidence>
<dbReference type="Proteomes" id="UP001363622">
    <property type="component" value="Unassembled WGS sequence"/>
</dbReference>
<protein>
    <recommendedName>
        <fullName evidence="4">PH domain-containing protein</fullName>
    </recommendedName>
</protein>
<proteinExistence type="predicted"/>
<sequence>MSDADGLAIIGSRRTLKDLPPIDTSVQNVPPRQPSVRWSRTRPVVPLYHDKLAANAPIASLNHRKSTMSLFHLFSRPKVERAKGHHEAGLTALREPKTTTALSPEKLESKLDMSSIPEDKTDAEMKRMARREKRMSTSSQLGAPELSHKVYVLTTSGHVLQYAGGGPSDRLPEKVLQLGRDSAAFACDLIPGKHWVLQVSHATNEEGVVTTQPPKSFLTRLRVGAAAKKTASTLLLVFDSPDEMGAWLSALRNEIDILAGRRSRSDTTASEDTGHGLQKAPSHRYLVHRDSNRFDAERTPPQSPAETPPASNAEWSS</sequence>
<accession>A0ABR1L1K9</accession>
<reference evidence="2 3" key="1">
    <citation type="submission" date="2024-04" db="EMBL/GenBank/DDBJ databases">
        <title>Phyllosticta paracitricarpa is synonymous to the EU quarantine fungus P. citricarpa based on phylogenomic analyses.</title>
        <authorList>
            <consortium name="Lawrence Berkeley National Laboratory"/>
            <person name="Van Ingen-Buijs V.A."/>
            <person name="Van Westerhoven A.C."/>
            <person name="Haridas S."/>
            <person name="Skiadas P."/>
            <person name="Martin F."/>
            <person name="Groenewald J.Z."/>
            <person name="Crous P.W."/>
            <person name="Seidl M.F."/>
        </authorList>
    </citation>
    <scope>NUCLEOTIDE SEQUENCE [LARGE SCALE GENOMIC DNA]</scope>
    <source>
        <strain evidence="2 3">CBS 123371</strain>
    </source>
</reference>
<gene>
    <name evidence="2" type="ORF">IWZ03DRAFT_303954</name>
</gene>
<keyword evidence="3" id="KW-1185">Reference proteome</keyword>
<feature type="non-terminal residue" evidence="2">
    <location>
        <position position="317"/>
    </location>
</feature>
<organism evidence="2 3">
    <name type="scientific">Phyllosticta citriasiana</name>
    <dbReference type="NCBI Taxonomy" id="595635"/>
    <lineage>
        <taxon>Eukaryota</taxon>
        <taxon>Fungi</taxon>
        <taxon>Dikarya</taxon>
        <taxon>Ascomycota</taxon>
        <taxon>Pezizomycotina</taxon>
        <taxon>Dothideomycetes</taxon>
        <taxon>Dothideomycetes incertae sedis</taxon>
        <taxon>Botryosphaeriales</taxon>
        <taxon>Phyllostictaceae</taxon>
        <taxon>Phyllosticta</taxon>
    </lineage>
</organism>
<evidence type="ECO:0000313" key="3">
    <source>
        <dbReference type="Proteomes" id="UP001363622"/>
    </source>
</evidence>
<evidence type="ECO:0008006" key="4">
    <source>
        <dbReference type="Google" id="ProtNLM"/>
    </source>
</evidence>
<comment type="caution">
    <text evidence="2">The sequence shown here is derived from an EMBL/GenBank/DDBJ whole genome shotgun (WGS) entry which is preliminary data.</text>
</comment>
<feature type="region of interest" description="Disordered" evidence="1">
    <location>
        <begin position="262"/>
        <end position="317"/>
    </location>
</feature>
<feature type="compositionally biased region" description="Basic and acidic residues" evidence="1">
    <location>
        <begin position="287"/>
        <end position="298"/>
    </location>
</feature>
<dbReference type="EMBL" id="JBBPHU010000001">
    <property type="protein sequence ID" value="KAK7523511.1"/>
    <property type="molecule type" value="Genomic_DNA"/>
</dbReference>